<keyword evidence="2" id="KW-1185">Reference proteome</keyword>
<accession>A0AAN8FWS9</accession>
<dbReference type="Proteomes" id="UP001331761">
    <property type="component" value="Unassembled WGS sequence"/>
</dbReference>
<feature type="non-terminal residue" evidence="1">
    <location>
        <position position="1"/>
    </location>
</feature>
<reference evidence="1 2" key="1">
    <citation type="submission" date="2019-10" db="EMBL/GenBank/DDBJ databases">
        <title>Assembly and Annotation for the nematode Trichostrongylus colubriformis.</title>
        <authorList>
            <person name="Martin J."/>
        </authorList>
    </citation>
    <scope>NUCLEOTIDE SEQUENCE [LARGE SCALE GENOMIC DNA]</scope>
    <source>
        <strain evidence="1">G859</strain>
        <tissue evidence="1">Whole worm</tissue>
    </source>
</reference>
<comment type="caution">
    <text evidence="1">The sequence shown here is derived from an EMBL/GenBank/DDBJ whole genome shotgun (WGS) entry which is preliminary data.</text>
</comment>
<dbReference type="EMBL" id="WIXE01001315">
    <property type="protein sequence ID" value="KAK5985815.1"/>
    <property type="molecule type" value="Genomic_DNA"/>
</dbReference>
<sequence length="170" mass="19757">CRIIRWMDRTVRKGIYQEFIEYIQTFLDGDDIMIQTDVILQTSSSFANFIYSKSYLGMWLKKLSAEWNQLSTQQIFECNARFIEWIRDADDRADEVQRMDDAEPYVPPAPTTSSFGPFALRVVIRGFIFQVCPSAALPDNEIMDWCQIIRKNHVDIVQVVSSAFVLVLNI</sequence>
<protein>
    <submittedName>
        <fullName evidence="1">Uncharacterized protein</fullName>
    </submittedName>
</protein>
<evidence type="ECO:0000313" key="1">
    <source>
        <dbReference type="EMBL" id="KAK5985815.1"/>
    </source>
</evidence>
<evidence type="ECO:0000313" key="2">
    <source>
        <dbReference type="Proteomes" id="UP001331761"/>
    </source>
</evidence>
<gene>
    <name evidence="1" type="ORF">GCK32_013876</name>
</gene>
<proteinExistence type="predicted"/>
<name>A0AAN8FWS9_TRICO</name>
<dbReference type="AlphaFoldDB" id="A0AAN8FWS9"/>
<organism evidence="1 2">
    <name type="scientific">Trichostrongylus colubriformis</name>
    <name type="common">Black scour worm</name>
    <dbReference type="NCBI Taxonomy" id="6319"/>
    <lineage>
        <taxon>Eukaryota</taxon>
        <taxon>Metazoa</taxon>
        <taxon>Ecdysozoa</taxon>
        <taxon>Nematoda</taxon>
        <taxon>Chromadorea</taxon>
        <taxon>Rhabditida</taxon>
        <taxon>Rhabditina</taxon>
        <taxon>Rhabditomorpha</taxon>
        <taxon>Strongyloidea</taxon>
        <taxon>Trichostrongylidae</taxon>
        <taxon>Trichostrongylus</taxon>
    </lineage>
</organism>